<evidence type="ECO:0000313" key="2">
    <source>
        <dbReference type="EMBL" id="KAJ8966729.1"/>
    </source>
</evidence>
<protein>
    <submittedName>
        <fullName evidence="2">Uncharacterized protein</fullName>
    </submittedName>
</protein>
<keyword evidence="3" id="KW-1185">Reference proteome</keyword>
<dbReference type="EMBL" id="JANEYF010000948">
    <property type="protein sequence ID" value="KAJ8966729.1"/>
    <property type="molecule type" value="Genomic_DNA"/>
</dbReference>
<feature type="compositionally biased region" description="Polar residues" evidence="1">
    <location>
        <begin position="22"/>
        <end position="33"/>
    </location>
</feature>
<proteinExistence type="predicted"/>
<feature type="compositionally biased region" description="Basic and acidic residues" evidence="1">
    <location>
        <begin position="1"/>
        <end position="21"/>
    </location>
</feature>
<comment type="caution">
    <text evidence="2">The sequence shown here is derived from an EMBL/GenBank/DDBJ whole genome shotgun (WGS) entry which is preliminary data.</text>
</comment>
<name>A0AAV8ZMF7_9CUCU</name>
<feature type="region of interest" description="Disordered" evidence="1">
    <location>
        <begin position="1"/>
        <end position="49"/>
    </location>
</feature>
<evidence type="ECO:0000256" key="1">
    <source>
        <dbReference type="SAM" id="MobiDB-lite"/>
    </source>
</evidence>
<sequence>MNPQVDKKINDRQKFNPEKKQGITQARESTVTTKSEEGQRRLPARNAEGKPLRFACKNYGHVSKYCKTKQPEVAKETLTTSSSDIEKTEDDNLKYFKEARIGGKSIQSYVDQGSKCVLLRKSDADDLG</sequence>
<dbReference type="AlphaFoldDB" id="A0AAV8ZMF7"/>
<organism evidence="2 3">
    <name type="scientific">Rhamnusium bicolor</name>
    <dbReference type="NCBI Taxonomy" id="1586634"/>
    <lineage>
        <taxon>Eukaryota</taxon>
        <taxon>Metazoa</taxon>
        <taxon>Ecdysozoa</taxon>
        <taxon>Arthropoda</taxon>
        <taxon>Hexapoda</taxon>
        <taxon>Insecta</taxon>
        <taxon>Pterygota</taxon>
        <taxon>Neoptera</taxon>
        <taxon>Endopterygota</taxon>
        <taxon>Coleoptera</taxon>
        <taxon>Polyphaga</taxon>
        <taxon>Cucujiformia</taxon>
        <taxon>Chrysomeloidea</taxon>
        <taxon>Cerambycidae</taxon>
        <taxon>Lepturinae</taxon>
        <taxon>Rhagiini</taxon>
        <taxon>Rhamnusium</taxon>
    </lineage>
</organism>
<reference evidence="2" key="1">
    <citation type="journal article" date="2023" name="Insect Mol. Biol.">
        <title>Genome sequencing provides insights into the evolution of gene families encoding plant cell wall-degrading enzymes in longhorned beetles.</title>
        <authorList>
            <person name="Shin N.R."/>
            <person name="Okamura Y."/>
            <person name="Kirsch R."/>
            <person name="Pauchet Y."/>
        </authorList>
    </citation>
    <scope>NUCLEOTIDE SEQUENCE</scope>
    <source>
        <strain evidence="2">RBIC_L_NR</strain>
    </source>
</reference>
<dbReference type="Proteomes" id="UP001162156">
    <property type="component" value="Unassembled WGS sequence"/>
</dbReference>
<gene>
    <name evidence="2" type="ORF">NQ314_003339</name>
</gene>
<accession>A0AAV8ZMF7</accession>
<evidence type="ECO:0000313" key="3">
    <source>
        <dbReference type="Proteomes" id="UP001162156"/>
    </source>
</evidence>